<reference evidence="1 2" key="1">
    <citation type="journal article" date="2007" name="Nature">
        <title>Evolution of genes and genomes on the Drosophila phylogeny.</title>
        <authorList>
            <consortium name="Drosophila 12 Genomes Consortium"/>
            <person name="Clark A.G."/>
            <person name="Eisen M.B."/>
            <person name="Smith D.R."/>
            <person name="Bergman C.M."/>
            <person name="Oliver B."/>
            <person name="Markow T.A."/>
            <person name="Kaufman T.C."/>
            <person name="Kellis M."/>
            <person name="Gelbart W."/>
            <person name="Iyer V.N."/>
            <person name="Pollard D.A."/>
            <person name="Sackton T.B."/>
            <person name="Larracuente A.M."/>
            <person name="Singh N.D."/>
            <person name="Abad J.P."/>
            <person name="Abt D.N."/>
            <person name="Adryan B."/>
            <person name="Aguade M."/>
            <person name="Akashi H."/>
            <person name="Anderson W.W."/>
            <person name="Aquadro C.F."/>
            <person name="Ardell D.H."/>
            <person name="Arguello R."/>
            <person name="Artieri C.G."/>
            <person name="Barbash D.A."/>
            <person name="Barker D."/>
            <person name="Barsanti P."/>
            <person name="Batterham P."/>
            <person name="Batzoglou S."/>
            <person name="Begun D."/>
            <person name="Bhutkar A."/>
            <person name="Blanco E."/>
            <person name="Bosak S.A."/>
            <person name="Bradley R.K."/>
            <person name="Brand A.D."/>
            <person name="Brent M.R."/>
            <person name="Brooks A.N."/>
            <person name="Brown R.H."/>
            <person name="Butlin R.K."/>
            <person name="Caggese C."/>
            <person name="Calvi B.R."/>
            <person name="Bernardo de Carvalho A."/>
            <person name="Caspi A."/>
            <person name="Castrezana S."/>
            <person name="Celniker S.E."/>
            <person name="Chang J.L."/>
            <person name="Chapple C."/>
            <person name="Chatterji S."/>
            <person name="Chinwalla A."/>
            <person name="Civetta A."/>
            <person name="Clifton S.W."/>
            <person name="Comeron J.M."/>
            <person name="Costello J.C."/>
            <person name="Coyne J.A."/>
            <person name="Daub J."/>
            <person name="David R.G."/>
            <person name="Delcher A.L."/>
            <person name="Delehaunty K."/>
            <person name="Do C.B."/>
            <person name="Ebling H."/>
            <person name="Edwards K."/>
            <person name="Eickbush T."/>
            <person name="Evans J.D."/>
            <person name="Filipski A."/>
            <person name="Findeiss S."/>
            <person name="Freyhult E."/>
            <person name="Fulton L."/>
            <person name="Fulton R."/>
            <person name="Garcia A.C."/>
            <person name="Gardiner A."/>
            <person name="Garfield D.A."/>
            <person name="Garvin B.E."/>
            <person name="Gibson G."/>
            <person name="Gilbert D."/>
            <person name="Gnerre S."/>
            <person name="Godfrey J."/>
            <person name="Good R."/>
            <person name="Gotea V."/>
            <person name="Gravely B."/>
            <person name="Greenberg A.J."/>
            <person name="Griffiths-Jones S."/>
            <person name="Gross S."/>
            <person name="Guigo R."/>
            <person name="Gustafson E.A."/>
            <person name="Haerty W."/>
            <person name="Hahn M.W."/>
            <person name="Halligan D.L."/>
            <person name="Halpern A.L."/>
            <person name="Halter G.M."/>
            <person name="Han M.V."/>
            <person name="Heger A."/>
            <person name="Hillier L."/>
            <person name="Hinrichs A.S."/>
            <person name="Holmes I."/>
            <person name="Hoskins R.A."/>
            <person name="Hubisz M.J."/>
            <person name="Hultmark D."/>
            <person name="Huntley M.A."/>
            <person name="Jaffe D.B."/>
            <person name="Jagadeeshan S."/>
            <person name="Jeck W.R."/>
            <person name="Johnson J."/>
            <person name="Jones C.D."/>
            <person name="Jordan W.C."/>
            <person name="Karpen G.H."/>
            <person name="Kataoka E."/>
            <person name="Keightley P.D."/>
            <person name="Kheradpour P."/>
            <person name="Kirkness E.F."/>
            <person name="Koerich L.B."/>
            <person name="Kristiansen K."/>
            <person name="Kudrna D."/>
            <person name="Kulathinal R.J."/>
            <person name="Kumar S."/>
            <person name="Kwok R."/>
            <person name="Lander E."/>
            <person name="Langley C.H."/>
            <person name="Lapoint R."/>
            <person name="Lazzaro B.P."/>
            <person name="Lee S.J."/>
            <person name="Levesque L."/>
            <person name="Li R."/>
            <person name="Lin C.F."/>
            <person name="Lin M.F."/>
            <person name="Lindblad-Toh K."/>
            <person name="Llopart A."/>
            <person name="Long M."/>
            <person name="Low L."/>
            <person name="Lozovsky E."/>
            <person name="Lu J."/>
            <person name="Luo M."/>
            <person name="Machado C.A."/>
            <person name="Makalowski W."/>
            <person name="Marzo M."/>
            <person name="Matsuda M."/>
            <person name="Matzkin L."/>
            <person name="McAllister B."/>
            <person name="McBride C.S."/>
            <person name="McKernan B."/>
            <person name="McKernan K."/>
            <person name="Mendez-Lago M."/>
            <person name="Minx P."/>
            <person name="Mollenhauer M.U."/>
            <person name="Montooth K."/>
            <person name="Mount S.M."/>
            <person name="Mu X."/>
            <person name="Myers E."/>
            <person name="Negre B."/>
            <person name="Newfeld S."/>
            <person name="Nielsen R."/>
            <person name="Noor M.A."/>
            <person name="O'Grady P."/>
            <person name="Pachter L."/>
            <person name="Papaceit M."/>
            <person name="Parisi M.J."/>
            <person name="Parisi M."/>
            <person name="Parts L."/>
            <person name="Pedersen J.S."/>
            <person name="Pesole G."/>
            <person name="Phillippy A.M."/>
            <person name="Ponting C.P."/>
            <person name="Pop M."/>
            <person name="Porcelli D."/>
            <person name="Powell J.R."/>
            <person name="Prohaska S."/>
            <person name="Pruitt K."/>
            <person name="Puig M."/>
            <person name="Quesneville H."/>
            <person name="Ram K.R."/>
            <person name="Rand D."/>
            <person name="Rasmussen M.D."/>
            <person name="Reed L.K."/>
            <person name="Reenan R."/>
            <person name="Reily A."/>
            <person name="Remington K.A."/>
            <person name="Rieger T.T."/>
            <person name="Ritchie M.G."/>
            <person name="Robin C."/>
            <person name="Rogers Y.H."/>
            <person name="Rohde C."/>
            <person name="Rozas J."/>
            <person name="Rubenfield M.J."/>
            <person name="Ruiz A."/>
            <person name="Russo S."/>
            <person name="Salzberg S.L."/>
            <person name="Sanchez-Gracia A."/>
            <person name="Saranga D.J."/>
            <person name="Sato H."/>
            <person name="Schaeffer S.W."/>
            <person name="Schatz M.C."/>
            <person name="Schlenke T."/>
            <person name="Schwartz R."/>
            <person name="Segarra C."/>
            <person name="Singh R.S."/>
            <person name="Sirot L."/>
            <person name="Sirota M."/>
            <person name="Sisneros N.B."/>
            <person name="Smith C.D."/>
            <person name="Smith T.F."/>
            <person name="Spieth J."/>
            <person name="Stage D.E."/>
            <person name="Stark A."/>
            <person name="Stephan W."/>
            <person name="Strausberg R.L."/>
            <person name="Strempel S."/>
            <person name="Sturgill D."/>
            <person name="Sutton G."/>
            <person name="Sutton G.G."/>
            <person name="Tao W."/>
            <person name="Teichmann S."/>
            <person name="Tobari Y.N."/>
            <person name="Tomimura Y."/>
            <person name="Tsolas J.M."/>
            <person name="Valente V.L."/>
            <person name="Venter E."/>
            <person name="Venter J.C."/>
            <person name="Vicario S."/>
            <person name="Vieira F.G."/>
            <person name="Vilella A.J."/>
            <person name="Villasante A."/>
            <person name="Walenz B."/>
            <person name="Wang J."/>
            <person name="Wasserman M."/>
            <person name="Watts T."/>
            <person name="Wilson D."/>
            <person name="Wilson R.K."/>
            <person name="Wing R.A."/>
            <person name="Wolfner M.F."/>
            <person name="Wong A."/>
            <person name="Wong G.K."/>
            <person name="Wu C.I."/>
            <person name="Wu G."/>
            <person name="Yamamoto D."/>
            <person name="Yang H.P."/>
            <person name="Yang S.P."/>
            <person name="Yorke J.A."/>
            <person name="Yoshida K."/>
            <person name="Zdobnov E."/>
            <person name="Zhang P."/>
            <person name="Zhang Y."/>
            <person name="Zimin A.V."/>
            <person name="Baldwin J."/>
            <person name="Abdouelleil A."/>
            <person name="Abdulkadir J."/>
            <person name="Abebe A."/>
            <person name="Abera B."/>
            <person name="Abreu J."/>
            <person name="Acer S.C."/>
            <person name="Aftuck L."/>
            <person name="Alexander A."/>
            <person name="An P."/>
            <person name="Anderson E."/>
            <person name="Anderson S."/>
            <person name="Arachi H."/>
            <person name="Azer M."/>
            <person name="Bachantsang P."/>
            <person name="Barry A."/>
            <person name="Bayul T."/>
            <person name="Berlin A."/>
            <person name="Bessette D."/>
            <person name="Bloom T."/>
            <person name="Blye J."/>
            <person name="Boguslavskiy L."/>
            <person name="Bonnet C."/>
            <person name="Boukhgalter B."/>
            <person name="Bourzgui I."/>
            <person name="Brown A."/>
            <person name="Cahill P."/>
            <person name="Channer S."/>
            <person name="Cheshatsang Y."/>
            <person name="Chuda L."/>
            <person name="Citroen M."/>
            <person name="Collymore A."/>
            <person name="Cooke P."/>
            <person name="Costello M."/>
            <person name="D'Aco K."/>
            <person name="Daza R."/>
            <person name="De Haan G."/>
            <person name="DeGray S."/>
            <person name="DeMaso C."/>
            <person name="Dhargay N."/>
            <person name="Dooley K."/>
            <person name="Dooley E."/>
            <person name="Doricent M."/>
            <person name="Dorje P."/>
            <person name="Dorjee K."/>
            <person name="Dupes A."/>
            <person name="Elong R."/>
            <person name="Falk J."/>
            <person name="Farina A."/>
            <person name="Faro S."/>
            <person name="Ferguson D."/>
            <person name="Fisher S."/>
            <person name="Foley C.D."/>
            <person name="Franke A."/>
            <person name="Friedrich D."/>
            <person name="Gadbois L."/>
            <person name="Gearin G."/>
            <person name="Gearin C.R."/>
            <person name="Giannoukos G."/>
            <person name="Goode T."/>
            <person name="Graham J."/>
            <person name="Grandbois E."/>
            <person name="Grewal S."/>
            <person name="Gyaltsen K."/>
            <person name="Hafez N."/>
            <person name="Hagos B."/>
            <person name="Hall J."/>
            <person name="Henson C."/>
            <person name="Hollinger A."/>
            <person name="Honan T."/>
            <person name="Huard M.D."/>
            <person name="Hughes L."/>
            <person name="Hurhula B."/>
            <person name="Husby M.E."/>
            <person name="Kamat A."/>
            <person name="Kanga B."/>
            <person name="Kashin S."/>
            <person name="Khazanovich D."/>
            <person name="Kisner P."/>
            <person name="Lance K."/>
            <person name="Lara M."/>
            <person name="Lee W."/>
            <person name="Lennon N."/>
            <person name="Letendre F."/>
            <person name="LeVine R."/>
            <person name="Lipovsky A."/>
            <person name="Liu X."/>
            <person name="Liu J."/>
            <person name="Liu S."/>
            <person name="Lokyitsang T."/>
            <person name="Lokyitsang Y."/>
            <person name="Lubonja R."/>
            <person name="Lui A."/>
            <person name="MacDonald P."/>
            <person name="Magnisalis V."/>
            <person name="Maru K."/>
            <person name="Matthews C."/>
            <person name="McCusker W."/>
            <person name="McDonough S."/>
            <person name="Mehta T."/>
            <person name="Meldrim J."/>
            <person name="Meneus L."/>
            <person name="Mihai O."/>
            <person name="Mihalev A."/>
            <person name="Mihova T."/>
            <person name="Mittelman R."/>
            <person name="Mlenga V."/>
            <person name="Montmayeur A."/>
            <person name="Mulrain L."/>
            <person name="Navidi A."/>
            <person name="Naylor J."/>
            <person name="Negash T."/>
            <person name="Nguyen T."/>
            <person name="Nguyen N."/>
            <person name="Nicol R."/>
            <person name="Norbu C."/>
            <person name="Norbu N."/>
            <person name="Novod N."/>
            <person name="O'Neill B."/>
            <person name="Osman S."/>
            <person name="Markiewicz E."/>
            <person name="Oyono O.L."/>
            <person name="Patti C."/>
            <person name="Phunkhang P."/>
            <person name="Pierre F."/>
            <person name="Priest M."/>
            <person name="Raghuraman S."/>
            <person name="Rege F."/>
            <person name="Reyes R."/>
            <person name="Rise C."/>
            <person name="Rogov P."/>
            <person name="Ross K."/>
            <person name="Ryan E."/>
            <person name="Settipalli S."/>
            <person name="Shea T."/>
            <person name="Sherpa N."/>
            <person name="Shi L."/>
            <person name="Shih D."/>
            <person name="Sparrow T."/>
            <person name="Spaulding J."/>
            <person name="Stalker J."/>
            <person name="Stange-Thomann N."/>
            <person name="Stavropoulos S."/>
            <person name="Stone C."/>
            <person name="Strader C."/>
            <person name="Tesfaye S."/>
            <person name="Thomson T."/>
            <person name="Thoulutsang Y."/>
            <person name="Thoulutsang D."/>
            <person name="Topham K."/>
            <person name="Topping I."/>
            <person name="Tsamla T."/>
            <person name="Vassiliev H."/>
            <person name="Vo A."/>
            <person name="Wangchuk T."/>
            <person name="Wangdi T."/>
            <person name="Weiand M."/>
            <person name="Wilkinson J."/>
            <person name="Wilson A."/>
            <person name="Yadav S."/>
            <person name="Young G."/>
            <person name="Yu Q."/>
            <person name="Zembek L."/>
            <person name="Zhong D."/>
            <person name="Zimmer A."/>
            <person name="Zwirko Z."/>
            <person name="Jaffe D.B."/>
            <person name="Alvarez P."/>
            <person name="Brockman W."/>
            <person name="Butler J."/>
            <person name="Chin C."/>
            <person name="Gnerre S."/>
            <person name="Grabherr M."/>
            <person name="Kleber M."/>
            <person name="Mauceli E."/>
            <person name="MacCallum I."/>
        </authorList>
    </citation>
    <scope>NUCLEOTIDE SEQUENCE [LARGE SCALE GENOMIC DNA]</scope>
    <source>
        <strain evidence="2">Tucson 14024-0371.13</strain>
    </source>
</reference>
<sequence>MAFSGELIPGIFCPDENIEQFATLYANDNVSKRIIMSSVLNPYDLPRYNHPHVSTEYFPRNYVNKSTTSSHHVARNFHGSARSSRNCGYGDHNPTPSYQNYKPEYPSRRISSPQHYNGFQNQNFVYQPPPGPIYPWL</sequence>
<dbReference type="HOGENOM" id="CLU_1867193_0_0_1"/>
<dbReference type="OrthoDB" id="7850722at2759"/>
<dbReference type="KEGG" id="dan:6500119"/>
<proteinExistence type="predicted"/>
<dbReference type="STRING" id="7217.B3LXW0"/>
<dbReference type="Proteomes" id="UP000007801">
    <property type="component" value="Unassembled WGS sequence"/>
</dbReference>
<dbReference type="GeneID" id="6500119"/>
<evidence type="ECO:0000313" key="1">
    <source>
        <dbReference type="EMBL" id="EDV41767.1"/>
    </source>
</evidence>
<name>B3LXW0_DROAN</name>
<accession>B3LXW0</accession>
<dbReference type="PhylomeDB" id="B3LXW0"/>
<dbReference type="AlphaFoldDB" id="B3LXW0"/>
<gene>
    <name evidence="1" type="primary">Dana\GF17334</name>
    <name evidence="1" type="synonym">dana_GLEANR_18601</name>
    <name evidence="1" type="ORF">GF17334</name>
</gene>
<keyword evidence="2" id="KW-1185">Reference proteome</keyword>
<evidence type="ECO:0000313" key="2">
    <source>
        <dbReference type="Proteomes" id="UP000007801"/>
    </source>
</evidence>
<dbReference type="InParanoid" id="B3LXW0"/>
<dbReference type="EMBL" id="CH902617">
    <property type="protein sequence ID" value="EDV41767.1"/>
    <property type="molecule type" value="Genomic_DNA"/>
</dbReference>
<protein>
    <submittedName>
        <fullName evidence="1">Uncharacterized protein, isoform A</fullName>
    </submittedName>
</protein>
<dbReference type="OMA" id="IFCPDEN"/>
<organism evidence="1 2">
    <name type="scientific">Drosophila ananassae</name>
    <name type="common">Fruit fly</name>
    <dbReference type="NCBI Taxonomy" id="7217"/>
    <lineage>
        <taxon>Eukaryota</taxon>
        <taxon>Metazoa</taxon>
        <taxon>Ecdysozoa</taxon>
        <taxon>Arthropoda</taxon>
        <taxon>Hexapoda</taxon>
        <taxon>Insecta</taxon>
        <taxon>Pterygota</taxon>
        <taxon>Neoptera</taxon>
        <taxon>Endopterygota</taxon>
        <taxon>Diptera</taxon>
        <taxon>Brachycera</taxon>
        <taxon>Muscomorpha</taxon>
        <taxon>Ephydroidea</taxon>
        <taxon>Drosophilidae</taxon>
        <taxon>Drosophila</taxon>
        <taxon>Sophophora</taxon>
    </lineage>
</organism>